<feature type="signal peptide" evidence="2">
    <location>
        <begin position="1"/>
        <end position="17"/>
    </location>
</feature>
<dbReference type="AlphaFoldDB" id="A0A0V0SF96"/>
<keyword evidence="4" id="KW-1185">Reference proteome</keyword>
<protein>
    <submittedName>
        <fullName evidence="3">Uncharacterized protein</fullName>
    </submittedName>
</protein>
<reference evidence="3 4" key="1">
    <citation type="submission" date="2015-01" db="EMBL/GenBank/DDBJ databases">
        <title>Evolution of Trichinella species and genotypes.</title>
        <authorList>
            <person name="Korhonen P.K."/>
            <person name="Edoardo P."/>
            <person name="Giuseppe L.R."/>
            <person name="Gasser R.B."/>
        </authorList>
    </citation>
    <scope>NUCLEOTIDE SEQUENCE [LARGE SCALE GENOMIC DNA]</scope>
    <source>
        <strain evidence="3">ISS37</strain>
    </source>
</reference>
<evidence type="ECO:0000313" key="3">
    <source>
        <dbReference type="EMBL" id="KRX25420.1"/>
    </source>
</evidence>
<comment type="caution">
    <text evidence="3">The sequence shown here is derived from an EMBL/GenBank/DDBJ whole genome shotgun (WGS) entry which is preliminary data.</text>
</comment>
<evidence type="ECO:0000256" key="2">
    <source>
        <dbReference type="SAM" id="SignalP"/>
    </source>
</evidence>
<name>A0A0V0SF96_9BILA</name>
<sequence>MLINLAQVMIIIYLSKAARNWTHVTGCRCNCDTFSQSKLFDNCFSDIHLIEPGGREEGEEKQLAVVSHNSPTRMIGTRRPEGGGASTAGRGAWTVRIPSTESVLVINSASVPRGSMNSWLYSLYTVPWTSRRLSTVFTFTSSGLYWETSKRKRNVLPSDSSLINGELIMDRSASKPVHDLRPDLGKMHPVQFCLLATFSACILRIRVSTLPSLLQLYAFRLRTFRACCQILDPQHCNHFVELVSVFLVWAYLAKEVVENYTNKYLHAYNKQLCNCYGTRQRTNEENDF</sequence>
<gene>
    <name evidence="3" type="ORF">T07_1779</name>
</gene>
<feature type="chain" id="PRO_5006868567" evidence="2">
    <location>
        <begin position="18"/>
        <end position="288"/>
    </location>
</feature>
<dbReference type="Proteomes" id="UP000054630">
    <property type="component" value="Unassembled WGS sequence"/>
</dbReference>
<organism evidence="3 4">
    <name type="scientific">Trichinella nelsoni</name>
    <dbReference type="NCBI Taxonomy" id="6336"/>
    <lineage>
        <taxon>Eukaryota</taxon>
        <taxon>Metazoa</taxon>
        <taxon>Ecdysozoa</taxon>
        <taxon>Nematoda</taxon>
        <taxon>Enoplea</taxon>
        <taxon>Dorylaimia</taxon>
        <taxon>Trichinellida</taxon>
        <taxon>Trichinellidae</taxon>
        <taxon>Trichinella</taxon>
    </lineage>
</organism>
<evidence type="ECO:0000256" key="1">
    <source>
        <dbReference type="SAM" id="MobiDB-lite"/>
    </source>
</evidence>
<dbReference type="OrthoDB" id="10307059at2759"/>
<dbReference type="EMBL" id="JYDL01000012">
    <property type="protein sequence ID" value="KRX25420.1"/>
    <property type="molecule type" value="Genomic_DNA"/>
</dbReference>
<proteinExistence type="predicted"/>
<feature type="region of interest" description="Disordered" evidence="1">
    <location>
        <begin position="68"/>
        <end position="90"/>
    </location>
</feature>
<accession>A0A0V0SF96</accession>
<keyword evidence="2" id="KW-0732">Signal</keyword>
<evidence type="ECO:0000313" key="4">
    <source>
        <dbReference type="Proteomes" id="UP000054630"/>
    </source>
</evidence>